<reference evidence="2 3" key="1">
    <citation type="submission" date="2019-06" db="EMBL/GenBank/DDBJ databases">
        <authorList>
            <person name="Palmer J.M."/>
        </authorList>
    </citation>
    <scope>NUCLEOTIDE SEQUENCE [LARGE SCALE GENOMIC DNA]</scope>
    <source>
        <strain evidence="2 3">TWF703</strain>
    </source>
</reference>
<feature type="signal peptide" evidence="1">
    <location>
        <begin position="1"/>
        <end position="31"/>
    </location>
</feature>
<dbReference type="AlphaFoldDB" id="A0A7C8NP23"/>
<organism evidence="2 3">
    <name type="scientific">Orbilia oligospora</name>
    <name type="common">Nematode-trapping fungus</name>
    <name type="synonym">Arthrobotrys oligospora</name>
    <dbReference type="NCBI Taxonomy" id="2813651"/>
    <lineage>
        <taxon>Eukaryota</taxon>
        <taxon>Fungi</taxon>
        <taxon>Dikarya</taxon>
        <taxon>Ascomycota</taxon>
        <taxon>Pezizomycotina</taxon>
        <taxon>Orbiliomycetes</taxon>
        <taxon>Orbiliales</taxon>
        <taxon>Orbiliaceae</taxon>
        <taxon>Orbilia</taxon>
    </lineage>
</organism>
<sequence>MARATVAATGSYLNLDLLVLGVALSSSGVSPEKCSVRVKRLVQKTHQPPSRHQPFTNLLHHDHRHHHNHHYRYRTIALVCISDYEALFTYATSGIFGRKSN</sequence>
<evidence type="ECO:0000313" key="3">
    <source>
        <dbReference type="Proteomes" id="UP000480548"/>
    </source>
</evidence>
<dbReference type="Proteomes" id="UP000480548">
    <property type="component" value="Unassembled WGS sequence"/>
</dbReference>
<protein>
    <recommendedName>
        <fullName evidence="4">Secreted protein</fullName>
    </recommendedName>
</protein>
<evidence type="ECO:0000313" key="2">
    <source>
        <dbReference type="EMBL" id="KAF3118734.1"/>
    </source>
</evidence>
<evidence type="ECO:0000256" key="1">
    <source>
        <dbReference type="SAM" id="SignalP"/>
    </source>
</evidence>
<name>A0A7C8NP23_ORBOL</name>
<feature type="chain" id="PRO_5029010649" description="Secreted protein" evidence="1">
    <location>
        <begin position="32"/>
        <end position="101"/>
    </location>
</feature>
<comment type="caution">
    <text evidence="2">The sequence shown here is derived from an EMBL/GenBank/DDBJ whole genome shotgun (WGS) entry which is preliminary data.</text>
</comment>
<dbReference type="EMBL" id="WIQZ01000211">
    <property type="protein sequence ID" value="KAF3118734.1"/>
    <property type="molecule type" value="Genomic_DNA"/>
</dbReference>
<evidence type="ECO:0008006" key="4">
    <source>
        <dbReference type="Google" id="ProtNLM"/>
    </source>
</evidence>
<feature type="non-terminal residue" evidence="2">
    <location>
        <position position="101"/>
    </location>
</feature>
<gene>
    <name evidence="2" type="ORF">TWF703_004449</name>
</gene>
<keyword evidence="1" id="KW-0732">Signal</keyword>
<accession>A0A7C8NP23</accession>
<proteinExistence type="predicted"/>